<dbReference type="KEGG" id="tng:GSTEN00024664G001"/>
<accession>Q4S3G2</accession>
<protein>
    <submittedName>
        <fullName evidence="2">(spotted green pufferfish) hypothetical protein</fullName>
    </submittedName>
</protein>
<evidence type="ECO:0000313" key="2">
    <source>
        <dbReference type="EMBL" id="CAG04820.1"/>
    </source>
</evidence>
<dbReference type="AlphaFoldDB" id="Q4S3G2"/>
<gene>
    <name evidence="2" type="ORF">GSTENG00024664001</name>
</gene>
<dbReference type="EMBL" id="CAAE01014750">
    <property type="protein sequence ID" value="CAG04820.1"/>
    <property type="molecule type" value="Genomic_DNA"/>
</dbReference>
<organism evidence="2">
    <name type="scientific">Tetraodon nigroviridis</name>
    <name type="common">Spotted green pufferfish</name>
    <name type="synonym">Chelonodon nigroviridis</name>
    <dbReference type="NCBI Taxonomy" id="99883"/>
    <lineage>
        <taxon>Eukaryota</taxon>
        <taxon>Metazoa</taxon>
        <taxon>Chordata</taxon>
        <taxon>Craniata</taxon>
        <taxon>Vertebrata</taxon>
        <taxon>Euteleostomi</taxon>
        <taxon>Actinopterygii</taxon>
        <taxon>Neopterygii</taxon>
        <taxon>Teleostei</taxon>
        <taxon>Neoteleostei</taxon>
        <taxon>Acanthomorphata</taxon>
        <taxon>Eupercaria</taxon>
        <taxon>Tetraodontiformes</taxon>
        <taxon>Tetradontoidea</taxon>
        <taxon>Tetraodontidae</taxon>
        <taxon>Tetraodon</taxon>
    </lineage>
</organism>
<reference evidence="2" key="2">
    <citation type="submission" date="2004-02" db="EMBL/GenBank/DDBJ databases">
        <authorList>
            <consortium name="Genoscope"/>
            <consortium name="Whitehead Institute Centre for Genome Research"/>
        </authorList>
    </citation>
    <scope>NUCLEOTIDE SEQUENCE</scope>
</reference>
<proteinExistence type="predicted"/>
<name>Q4S3G2_TETNG</name>
<evidence type="ECO:0000256" key="1">
    <source>
        <dbReference type="SAM" id="MobiDB-lite"/>
    </source>
</evidence>
<reference evidence="2" key="1">
    <citation type="journal article" date="2004" name="Nature">
        <title>Genome duplication in the teleost fish Tetraodon nigroviridis reveals the early vertebrate proto-karyotype.</title>
        <authorList>
            <person name="Jaillon O."/>
            <person name="Aury J.-M."/>
            <person name="Brunet F."/>
            <person name="Petit J.-L."/>
            <person name="Stange-Thomann N."/>
            <person name="Mauceli E."/>
            <person name="Bouneau L."/>
            <person name="Fischer C."/>
            <person name="Ozouf-Costaz C."/>
            <person name="Bernot A."/>
            <person name="Nicaud S."/>
            <person name="Jaffe D."/>
            <person name="Fisher S."/>
            <person name="Lutfalla G."/>
            <person name="Dossat C."/>
            <person name="Segurens B."/>
            <person name="Dasilva C."/>
            <person name="Salanoubat M."/>
            <person name="Levy M."/>
            <person name="Boudet N."/>
            <person name="Castellano S."/>
            <person name="Anthouard V."/>
            <person name="Jubin C."/>
            <person name="Castelli V."/>
            <person name="Katinka M."/>
            <person name="Vacherie B."/>
            <person name="Biemont C."/>
            <person name="Skalli Z."/>
            <person name="Cattolico L."/>
            <person name="Poulain J."/>
            <person name="De Berardinis V."/>
            <person name="Cruaud C."/>
            <person name="Duprat S."/>
            <person name="Brottier P."/>
            <person name="Coutanceau J.-P."/>
            <person name="Gouzy J."/>
            <person name="Parra G."/>
            <person name="Lardier G."/>
            <person name="Chapple C."/>
            <person name="McKernan K.J."/>
            <person name="McEwan P."/>
            <person name="Bosak S."/>
            <person name="Kellis M."/>
            <person name="Volff J.-N."/>
            <person name="Guigo R."/>
            <person name="Zody M.C."/>
            <person name="Mesirov J."/>
            <person name="Lindblad-Toh K."/>
            <person name="Birren B."/>
            <person name="Nusbaum C."/>
            <person name="Kahn D."/>
            <person name="Robinson-Rechavi M."/>
            <person name="Laudet V."/>
            <person name="Schachter V."/>
            <person name="Quetier F."/>
            <person name="Saurin W."/>
            <person name="Scarpelli C."/>
            <person name="Wincker P."/>
            <person name="Lander E.S."/>
            <person name="Weissenbach J."/>
            <person name="Roest Crollius H."/>
        </authorList>
    </citation>
    <scope>NUCLEOTIDE SEQUENCE [LARGE SCALE GENOMIC DNA]</scope>
</reference>
<comment type="caution">
    <text evidence="2">The sequence shown here is derived from an EMBL/GenBank/DDBJ whole genome shotgun (WGS) entry which is preliminary data.</text>
</comment>
<sequence length="60" mass="6718">MKRNPPVRPVQPVGGGKGGIWRKGCRHTRAVKRRLQPRVMGLAFPRHPICLSGLRVEPVI</sequence>
<feature type="region of interest" description="Disordered" evidence="1">
    <location>
        <begin position="1"/>
        <end position="22"/>
    </location>
</feature>